<sequence length="224" mass="25334">TVPPSLHTYILSLSLSSSSSLSFTIHKPFPLSLYLCLSLTLSRPSTPSLYSLYQSLYYSITLSPPLTHEHIHKRTHIHTSYSFTTHLSLLFLLHFHCCFPSPFLSFYSQSLPISSPTSLSLSHNLYLSLLPSLSHTVSAYPSLPLYPFLSLYPSPSTYVYSPSVVMSTKLLRFLPRFFRGNKDKEKLSGHNKYCQYVEDGIKAGDYVCRVILLDDKETNLAVKV</sequence>
<gene>
    <name evidence="1" type="ORF">OCBIM_22020045mg</name>
</gene>
<feature type="non-terminal residue" evidence="1">
    <location>
        <position position="1"/>
    </location>
</feature>
<evidence type="ECO:0000313" key="1">
    <source>
        <dbReference type="EMBL" id="KOF63181.1"/>
    </source>
</evidence>
<feature type="non-terminal residue" evidence="1">
    <location>
        <position position="224"/>
    </location>
</feature>
<dbReference type="OrthoDB" id="6235974at2759"/>
<protein>
    <submittedName>
        <fullName evidence="1">Uncharacterized protein</fullName>
    </submittedName>
</protein>
<dbReference type="EMBL" id="KQ431412">
    <property type="protein sequence ID" value="KOF63181.1"/>
    <property type="molecule type" value="Genomic_DNA"/>
</dbReference>
<name>A0A0L8FIG1_OCTBM</name>
<accession>A0A0L8FIG1</accession>
<reference evidence="1" key="1">
    <citation type="submission" date="2015-07" db="EMBL/GenBank/DDBJ databases">
        <title>MeaNS - Measles Nucleotide Surveillance Program.</title>
        <authorList>
            <person name="Tran T."/>
            <person name="Druce J."/>
        </authorList>
    </citation>
    <scope>NUCLEOTIDE SEQUENCE</scope>
    <source>
        <strain evidence="1">UCB-OBI-ISO-001</strain>
        <tissue evidence="1">Gonad</tissue>
    </source>
</reference>
<organism evidence="1">
    <name type="scientific">Octopus bimaculoides</name>
    <name type="common">California two-spotted octopus</name>
    <dbReference type="NCBI Taxonomy" id="37653"/>
    <lineage>
        <taxon>Eukaryota</taxon>
        <taxon>Metazoa</taxon>
        <taxon>Spiralia</taxon>
        <taxon>Lophotrochozoa</taxon>
        <taxon>Mollusca</taxon>
        <taxon>Cephalopoda</taxon>
        <taxon>Coleoidea</taxon>
        <taxon>Octopodiformes</taxon>
        <taxon>Octopoda</taxon>
        <taxon>Incirrata</taxon>
        <taxon>Octopodidae</taxon>
        <taxon>Octopus</taxon>
    </lineage>
</organism>
<dbReference type="AlphaFoldDB" id="A0A0L8FIG1"/>
<proteinExistence type="predicted"/>